<dbReference type="Ensembl" id="ENSECRT00000031675.1">
    <property type="protein sequence ID" value="ENSECRP00000031019.1"/>
    <property type="gene ID" value="ENSECRG00000021043.1"/>
</dbReference>
<evidence type="ECO:0000313" key="1">
    <source>
        <dbReference type="Ensembl" id="ENSECRP00000031019.1"/>
    </source>
</evidence>
<evidence type="ECO:0000313" key="2">
    <source>
        <dbReference type="Proteomes" id="UP000694620"/>
    </source>
</evidence>
<dbReference type="Proteomes" id="UP000694620">
    <property type="component" value="Chromosome 17"/>
</dbReference>
<reference evidence="1" key="1">
    <citation type="submission" date="2021-06" db="EMBL/GenBank/DDBJ databases">
        <authorList>
            <consortium name="Wellcome Sanger Institute Data Sharing"/>
        </authorList>
    </citation>
    <scope>NUCLEOTIDE SEQUENCE [LARGE SCALE GENOMIC DNA]</scope>
</reference>
<protein>
    <submittedName>
        <fullName evidence="1">Uncharacterized protein</fullName>
    </submittedName>
</protein>
<reference evidence="1" key="2">
    <citation type="submission" date="2025-08" db="UniProtKB">
        <authorList>
            <consortium name="Ensembl"/>
        </authorList>
    </citation>
    <scope>IDENTIFICATION</scope>
</reference>
<dbReference type="AlphaFoldDB" id="A0A8C4TIC3"/>
<sequence>MGSLGHYVTLKHQGAVNSQWGTQDISFTYHGIPMGHEHSKVGEMATGAGGCCSVNRTGSVRKTRLDSLLMEAEMICELTTRPLVGFPLSRSILTVAFSVDKKLPRFL</sequence>
<reference evidence="1" key="3">
    <citation type="submission" date="2025-09" db="UniProtKB">
        <authorList>
            <consortium name="Ensembl"/>
        </authorList>
    </citation>
    <scope>IDENTIFICATION</scope>
</reference>
<accession>A0A8C4TIC3</accession>
<name>A0A8C4TIC3_ERPCA</name>
<dbReference type="GeneTree" id="ENSGT00940000175509"/>
<organism evidence="1 2">
    <name type="scientific">Erpetoichthys calabaricus</name>
    <name type="common">Rope fish</name>
    <name type="synonym">Calamoichthys calabaricus</name>
    <dbReference type="NCBI Taxonomy" id="27687"/>
    <lineage>
        <taxon>Eukaryota</taxon>
        <taxon>Metazoa</taxon>
        <taxon>Chordata</taxon>
        <taxon>Craniata</taxon>
        <taxon>Vertebrata</taxon>
        <taxon>Euteleostomi</taxon>
        <taxon>Actinopterygii</taxon>
        <taxon>Polypteriformes</taxon>
        <taxon>Polypteridae</taxon>
        <taxon>Erpetoichthys</taxon>
    </lineage>
</organism>
<proteinExistence type="predicted"/>
<keyword evidence="2" id="KW-1185">Reference proteome</keyword>